<dbReference type="OrthoDB" id="6136178at2759"/>
<evidence type="ECO:0000256" key="12">
    <source>
        <dbReference type="ARBA" id="ARBA00023018"/>
    </source>
</evidence>
<dbReference type="Pfam" id="PF13778">
    <property type="entry name" value="DUF4174"/>
    <property type="match status" value="1"/>
</dbReference>
<keyword evidence="19" id="KW-1185">Reference proteome</keyword>
<dbReference type="AlphaFoldDB" id="A0A2G9P974"/>
<dbReference type="FunFam" id="2.10.70.10:FF:000024">
    <property type="entry name" value="Sushi repeat-containing protein SRPX"/>
    <property type="match status" value="1"/>
</dbReference>
<evidence type="ECO:0000259" key="16">
    <source>
        <dbReference type="PROSITE" id="PS50825"/>
    </source>
</evidence>
<evidence type="ECO:0000256" key="15">
    <source>
        <dbReference type="PROSITE-ProRule" id="PRU00302"/>
    </source>
</evidence>
<dbReference type="GO" id="GO:0098609">
    <property type="term" value="P:cell-cell adhesion"/>
    <property type="evidence" value="ECO:0007669"/>
    <property type="project" value="TreeGrafter"/>
</dbReference>
<protein>
    <recommendedName>
        <fullName evidence="4">Sushi repeat-containing protein SRPX2</fullName>
    </recommendedName>
</protein>
<dbReference type="Pfam" id="PF00084">
    <property type="entry name" value="Sushi"/>
    <property type="match status" value="1"/>
</dbReference>
<dbReference type="GO" id="GO:0005576">
    <property type="term" value="C:extracellular region"/>
    <property type="evidence" value="ECO:0007669"/>
    <property type="project" value="UniProtKB-SubCell"/>
</dbReference>
<accession>A0A2G9P974</accession>
<gene>
    <name evidence="18" type="ORF">AB205_0215170</name>
</gene>
<dbReference type="InterPro" id="IPR043555">
    <property type="entry name" value="SRPX-like"/>
</dbReference>
<keyword evidence="11" id="KW-0130">Cell adhesion</keyword>
<feature type="non-terminal residue" evidence="18">
    <location>
        <position position="212"/>
    </location>
</feature>
<dbReference type="GO" id="GO:0005102">
    <property type="term" value="F:signaling receptor binding"/>
    <property type="evidence" value="ECO:0007669"/>
    <property type="project" value="TreeGrafter"/>
</dbReference>
<evidence type="ECO:0000256" key="5">
    <source>
        <dbReference type="ARBA" id="ARBA00022490"/>
    </source>
</evidence>
<keyword evidence="12" id="KW-0770">Synapse</keyword>
<dbReference type="PANTHER" id="PTHR46343:SF3">
    <property type="entry name" value="SUSHI REPEAT-CONTAINING PROTEIN SRPX2"/>
    <property type="match status" value="1"/>
</dbReference>
<dbReference type="SMART" id="SM00032">
    <property type="entry name" value="CCP"/>
    <property type="match status" value="1"/>
</dbReference>
<dbReference type="InterPro" id="IPR000436">
    <property type="entry name" value="Sushi_SCR_CCP_dom"/>
</dbReference>
<dbReference type="PROSITE" id="PS50923">
    <property type="entry name" value="SUSHI"/>
    <property type="match status" value="1"/>
</dbReference>
<feature type="domain" description="HYR" evidence="16">
    <location>
        <begin position="8"/>
        <end position="92"/>
    </location>
</feature>
<evidence type="ECO:0000256" key="8">
    <source>
        <dbReference type="ARBA" id="ARBA00022659"/>
    </source>
</evidence>
<evidence type="ECO:0000259" key="17">
    <source>
        <dbReference type="PROSITE" id="PS50923"/>
    </source>
</evidence>
<feature type="domain" description="Sushi" evidence="17">
    <location>
        <begin position="93"/>
        <end position="152"/>
    </location>
</feature>
<evidence type="ECO:0000256" key="4">
    <source>
        <dbReference type="ARBA" id="ARBA00014594"/>
    </source>
</evidence>
<keyword evidence="9" id="KW-0732">Signal</keyword>
<dbReference type="Proteomes" id="UP000228934">
    <property type="component" value="Unassembled WGS sequence"/>
</dbReference>
<dbReference type="InterPro" id="IPR003410">
    <property type="entry name" value="HYR_dom"/>
</dbReference>
<organism evidence="18 19">
    <name type="scientific">Aquarana catesbeiana</name>
    <name type="common">American bullfrog</name>
    <name type="synonym">Rana catesbeiana</name>
    <dbReference type="NCBI Taxonomy" id="8400"/>
    <lineage>
        <taxon>Eukaryota</taxon>
        <taxon>Metazoa</taxon>
        <taxon>Chordata</taxon>
        <taxon>Craniata</taxon>
        <taxon>Vertebrata</taxon>
        <taxon>Euteleostomi</taxon>
        <taxon>Amphibia</taxon>
        <taxon>Batrachia</taxon>
        <taxon>Anura</taxon>
        <taxon>Neobatrachia</taxon>
        <taxon>Ranoidea</taxon>
        <taxon>Ranidae</taxon>
        <taxon>Aquarana</taxon>
    </lineage>
</organism>
<dbReference type="GO" id="GO:0051965">
    <property type="term" value="P:positive regulation of synapse assembly"/>
    <property type="evidence" value="ECO:0007669"/>
    <property type="project" value="TreeGrafter"/>
</dbReference>
<dbReference type="GO" id="GO:0009986">
    <property type="term" value="C:cell surface"/>
    <property type="evidence" value="ECO:0007669"/>
    <property type="project" value="UniProtKB-SubCell"/>
</dbReference>
<evidence type="ECO:0000256" key="2">
    <source>
        <dbReference type="ARBA" id="ARBA00004496"/>
    </source>
</evidence>
<name>A0A2G9P974_AQUCT</name>
<sequence>MSFHCVPSDVDPPKIQCPPSRTKVAEPGKLTAMVSWGSPLVKDTADGAITRVLRRGPEPGSEFPEGEHIIRYTAYDRAYNRASCKFVIKVQVKRCPVLTPPLHGYITCSGAGNNYGSNCEYHCEGSYERQGPALRVCQFSGQWAGTPATCTRKYSTQSLVSSGVSIYLGGAHGASCGLDQRHVVVVELVGEEPREVGRVQSQQLSVDLIEQL</sequence>
<dbReference type="GO" id="GO:0090050">
    <property type="term" value="P:positive regulation of cell migration involved in sprouting angiogenesis"/>
    <property type="evidence" value="ECO:0007669"/>
    <property type="project" value="TreeGrafter"/>
</dbReference>
<comment type="caution">
    <text evidence="15">Lacks conserved residue(s) required for the propagation of feature annotation.</text>
</comment>
<dbReference type="InterPro" id="IPR035976">
    <property type="entry name" value="Sushi/SCR/CCP_sf"/>
</dbReference>
<evidence type="ECO:0000256" key="11">
    <source>
        <dbReference type="ARBA" id="ARBA00022889"/>
    </source>
</evidence>
<evidence type="ECO:0000256" key="10">
    <source>
        <dbReference type="ARBA" id="ARBA00022737"/>
    </source>
</evidence>
<keyword evidence="8 15" id="KW-0768">Sushi</keyword>
<keyword evidence="10" id="KW-0677">Repeat</keyword>
<dbReference type="PANTHER" id="PTHR46343">
    <property type="entry name" value="HYR DOMAIN-CONTAINING PROTEIN"/>
    <property type="match status" value="1"/>
</dbReference>
<evidence type="ECO:0000256" key="9">
    <source>
        <dbReference type="ARBA" id="ARBA00022729"/>
    </source>
</evidence>
<dbReference type="GO" id="GO:0001525">
    <property type="term" value="P:angiogenesis"/>
    <property type="evidence" value="ECO:0007669"/>
    <property type="project" value="UniProtKB-KW"/>
</dbReference>
<keyword evidence="5" id="KW-0963">Cytoplasm</keyword>
<evidence type="ECO:0000256" key="7">
    <source>
        <dbReference type="ARBA" id="ARBA00022657"/>
    </source>
</evidence>
<dbReference type="InterPro" id="IPR025232">
    <property type="entry name" value="DUF4174"/>
</dbReference>
<comment type="subcellular location">
    <subcellularLocation>
        <location evidence="1">Cell surface</location>
    </subcellularLocation>
    <subcellularLocation>
        <location evidence="2">Cytoplasm</location>
    </subcellularLocation>
    <subcellularLocation>
        <location evidence="3">Secreted</location>
    </subcellularLocation>
    <subcellularLocation>
        <location evidence="14">Synapse</location>
    </subcellularLocation>
</comment>
<evidence type="ECO:0000256" key="13">
    <source>
        <dbReference type="ARBA" id="ARBA00023157"/>
    </source>
</evidence>
<reference evidence="19" key="1">
    <citation type="journal article" date="2017" name="Nat. Commun.">
        <title>The North American bullfrog draft genome provides insight into hormonal regulation of long noncoding RNA.</title>
        <authorList>
            <person name="Hammond S.A."/>
            <person name="Warren R.L."/>
            <person name="Vandervalk B.P."/>
            <person name="Kucuk E."/>
            <person name="Khan H."/>
            <person name="Gibb E.A."/>
            <person name="Pandoh P."/>
            <person name="Kirk H."/>
            <person name="Zhao Y."/>
            <person name="Jones M."/>
            <person name="Mungall A.J."/>
            <person name="Coope R."/>
            <person name="Pleasance S."/>
            <person name="Moore R.A."/>
            <person name="Holt R.A."/>
            <person name="Round J.M."/>
            <person name="Ohora S."/>
            <person name="Walle B.V."/>
            <person name="Veldhoen N."/>
            <person name="Helbing C.C."/>
            <person name="Birol I."/>
        </authorList>
    </citation>
    <scope>NUCLEOTIDE SEQUENCE [LARGE SCALE GENOMIC DNA]</scope>
</reference>
<dbReference type="GO" id="GO:0045202">
    <property type="term" value="C:synapse"/>
    <property type="evidence" value="ECO:0007669"/>
    <property type="project" value="UniProtKB-SubCell"/>
</dbReference>
<dbReference type="GO" id="GO:0005737">
    <property type="term" value="C:cytoplasm"/>
    <property type="evidence" value="ECO:0007669"/>
    <property type="project" value="UniProtKB-SubCell"/>
</dbReference>
<dbReference type="Gene3D" id="2.10.70.10">
    <property type="entry name" value="Complement Module, domain 1"/>
    <property type="match status" value="1"/>
</dbReference>
<keyword evidence="7" id="KW-0037">Angiogenesis</keyword>
<evidence type="ECO:0000256" key="6">
    <source>
        <dbReference type="ARBA" id="ARBA00022525"/>
    </source>
</evidence>
<evidence type="ECO:0000313" key="18">
    <source>
        <dbReference type="EMBL" id="PIN99450.1"/>
    </source>
</evidence>
<evidence type="ECO:0000256" key="1">
    <source>
        <dbReference type="ARBA" id="ARBA00004241"/>
    </source>
</evidence>
<keyword evidence="6" id="KW-0964">Secreted</keyword>
<keyword evidence="13 15" id="KW-1015">Disulfide bond</keyword>
<dbReference type="SUPFAM" id="SSF57535">
    <property type="entry name" value="Complement control module/SCR domain"/>
    <property type="match status" value="1"/>
</dbReference>
<evidence type="ECO:0000313" key="19">
    <source>
        <dbReference type="Proteomes" id="UP000228934"/>
    </source>
</evidence>
<dbReference type="CDD" id="cd00033">
    <property type="entry name" value="CCP"/>
    <property type="match status" value="1"/>
</dbReference>
<dbReference type="Pfam" id="PF02494">
    <property type="entry name" value="HYR"/>
    <property type="match status" value="1"/>
</dbReference>
<proteinExistence type="predicted"/>
<dbReference type="PROSITE" id="PS50825">
    <property type="entry name" value="HYR"/>
    <property type="match status" value="1"/>
</dbReference>
<dbReference type="EMBL" id="KV922465">
    <property type="protein sequence ID" value="PIN99450.1"/>
    <property type="molecule type" value="Genomic_DNA"/>
</dbReference>
<evidence type="ECO:0000256" key="14">
    <source>
        <dbReference type="ARBA" id="ARBA00034103"/>
    </source>
</evidence>
<feature type="disulfide bond" evidence="15">
    <location>
        <begin position="123"/>
        <end position="150"/>
    </location>
</feature>
<evidence type="ECO:0000256" key="3">
    <source>
        <dbReference type="ARBA" id="ARBA00004613"/>
    </source>
</evidence>